<evidence type="ECO:0000313" key="2">
    <source>
        <dbReference type="EMBL" id="KKN18694.1"/>
    </source>
</evidence>
<protein>
    <submittedName>
        <fullName evidence="2">Uncharacterized protein</fullName>
    </submittedName>
</protein>
<proteinExistence type="predicted"/>
<sequence length="151" mass="16902">MTVVYSPRDPVPVHLWGKDHWATFAYLETRIVDHNGMPDLDHMRPDLDRHPLMGNRATSSGSQSSREKHPTRLKDADGEALYLYDHDDWDCADDAEAAGFLVNKGSGINRMYALTDLGAKVASALRRHKSAGHNFHTFRWLVVPVPVKAAA</sequence>
<comment type="caution">
    <text evidence="2">The sequence shown here is derived from an EMBL/GenBank/DDBJ whole genome shotgun (WGS) entry which is preliminary data.</text>
</comment>
<dbReference type="EMBL" id="LAZR01003403">
    <property type="protein sequence ID" value="KKN18694.1"/>
    <property type="molecule type" value="Genomic_DNA"/>
</dbReference>
<organism evidence="2">
    <name type="scientific">marine sediment metagenome</name>
    <dbReference type="NCBI Taxonomy" id="412755"/>
    <lineage>
        <taxon>unclassified sequences</taxon>
        <taxon>metagenomes</taxon>
        <taxon>ecological metagenomes</taxon>
    </lineage>
</organism>
<feature type="compositionally biased region" description="Basic and acidic residues" evidence="1">
    <location>
        <begin position="42"/>
        <end position="51"/>
    </location>
</feature>
<reference evidence="2" key="1">
    <citation type="journal article" date="2015" name="Nature">
        <title>Complex archaea that bridge the gap between prokaryotes and eukaryotes.</title>
        <authorList>
            <person name="Spang A."/>
            <person name="Saw J.H."/>
            <person name="Jorgensen S.L."/>
            <person name="Zaremba-Niedzwiedzka K."/>
            <person name="Martijn J."/>
            <person name="Lind A.E."/>
            <person name="van Eijk R."/>
            <person name="Schleper C."/>
            <person name="Guy L."/>
            <person name="Ettema T.J."/>
        </authorList>
    </citation>
    <scope>NUCLEOTIDE SEQUENCE</scope>
</reference>
<name>A0A0F9NL69_9ZZZZ</name>
<feature type="region of interest" description="Disordered" evidence="1">
    <location>
        <begin position="42"/>
        <end position="72"/>
    </location>
</feature>
<gene>
    <name evidence="2" type="ORF">LCGC14_0953100</name>
</gene>
<evidence type="ECO:0000256" key="1">
    <source>
        <dbReference type="SAM" id="MobiDB-lite"/>
    </source>
</evidence>
<accession>A0A0F9NL69</accession>
<dbReference type="AlphaFoldDB" id="A0A0F9NL69"/>